<feature type="binding site" evidence="6">
    <location>
        <position position="546"/>
    </location>
    <ligand>
        <name>Zn(2+)</name>
        <dbReference type="ChEBI" id="CHEBI:29105"/>
    </ligand>
</feature>
<accession>A0ABZ0I5P1</accession>
<comment type="cofactor">
    <cofactor evidence="6">
        <name>Zn(2+)</name>
        <dbReference type="ChEBI" id="CHEBI:29105"/>
    </cofactor>
</comment>
<reference evidence="7 8" key="1">
    <citation type="submission" date="2023-10" db="EMBL/GenBank/DDBJ databases">
        <title>Two novel species belonging to the OM43/NOR5 clade.</title>
        <authorList>
            <person name="Park M."/>
        </authorList>
    </citation>
    <scope>NUCLEOTIDE SEQUENCE [LARGE SCALE GENOMIC DNA]</scope>
    <source>
        <strain evidence="7 8">IMCC43200</strain>
    </source>
</reference>
<evidence type="ECO:0000256" key="5">
    <source>
        <dbReference type="ARBA" id="ARBA00023136"/>
    </source>
</evidence>
<comment type="subcellular location">
    <subcellularLocation>
        <location evidence="6">Cell membrane</location>
        <topology evidence="6">Peripheral membrane protein</topology>
    </subcellularLocation>
</comment>
<dbReference type="Proteomes" id="UP001626537">
    <property type="component" value="Chromosome"/>
</dbReference>
<feature type="binding site" evidence="6">
    <location>
        <position position="351"/>
    </location>
    <ligand>
        <name>Zn(2+)</name>
        <dbReference type="ChEBI" id="CHEBI:29105"/>
    </ligand>
</feature>
<sequence>MTAKKSATVSTFPGNRAPESSAIRAAISQSVKRVAPLWSLDHFVAVNPFLGFTDERFEHAARRVSLACDAQLLMPRSYYREALESGRMQERDLIAALAQSSHAGEVTLETVLEGLEEDRGSQSALATCADIAAHISDRDWPALVVERVSHWASGYFDAGQASWPSPFSDLRPYQAWRREMSIDCTDAVMGLSSAQETFAALPESPEELCEYALTKLAVPEALLDLYLHRLLSSIGGWVAYARYQSWGQELAGESPKWVVDLLAIRLSWELVLMQEFAQSGAELAWRRAVLSQVPSADIERPLNEDEVIDQIAQEAFELAWQRDAINALAANETDSLQKRGRPSAQAVFCIDVRSEVLRRAMENAGDDLETLGFAGFFGLPIEYQALAGEGGEAHCPVLLSPAIAVQESLRGQPIEMTNRLSRRIRLRRHLSNGWRAFKNSAVSCFVFVESYGLAYAFKLAAHTLGLSRPEPLPAHRGLPPNLARDLGPQLASVDGIGGGIGIESQMDFAESMLRGMSLTEGFARLIMLAGHGSSSTNNAHGTGLDCGACGGQTGEASARLAAMILNNPPVRKGIRSRGIDIPQDTVFVAALHNTTTDVVELFDLSSVPASHAPDLDGLQAQLLDAGERARNERSKLLAFAPGTDPLAGMLTKSRDWSEVRPEWGLAGCAGFIAAPRSITRNIDLQGRSFLHSYDYRQDPDFSVLELIMTAPMVVASWINLQYYGSTVDNNAFGSGNKTLHNVVGGSLGVFEGNGGDLRVGLPLQSVHDGASFVHEPRRLSVFLAAPISAINRILDKHEQLRQLVDNGWLRLFAVYDDGKVVARYSGSMQWESANARDTESAPTEA</sequence>
<protein>
    <recommendedName>
        <fullName evidence="6">Probable inorganic carbon transporter subunit DabA</fullName>
    </recommendedName>
</protein>
<dbReference type="PANTHER" id="PTHR38344">
    <property type="entry name" value="UPF0753 PROTEIN AQ_863"/>
    <property type="match status" value="1"/>
</dbReference>
<evidence type="ECO:0000256" key="3">
    <source>
        <dbReference type="ARBA" id="ARBA00022723"/>
    </source>
</evidence>
<dbReference type="Pfam" id="PF10070">
    <property type="entry name" value="DabA"/>
    <property type="match status" value="1"/>
</dbReference>
<dbReference type="RefSeq" id="WP_407349116.1">
    <property type="nucleotide sequence ID" value="NZ_CP136864.1"/>
</dbReference>
<keyword evidence="2 6" id="KW-1003">Cell membrane</keyword>
<comment type="similarity">
    <text evidence="6">Belongs to the inorganic carbon transporter (TC 9.A.2) DabA family.</text>
</comment>
<evidence type="ECO:0000313" key="7">
    <source>
        <dbReference type="EMBL" id="WOJ94480.1"/>
    </source>
</evidence>
<keyword evidence="1 6" id="KW-0813">Transport</keyword>
<name>A0ABZ0I5P1_9GAMM</name>
<evidence type="ECO:0000256" key="4">
    <source>
        <dbReference type="ARBA" id="ARBA00022833"/>
    </source>
</evidence>
<evidence type="ECO:0000313" key="8">
    <source>
        <dbReference type="Proteomes" id="UP001626537"/>
    </source>
</evidence>
<keyword evidence="3 6" id="KW-0479">Metal-binding</keyword>
<feature type="binding site" evidence="6">
    <location>
        <position position="349"/>
    </location>
    <ligand>
        <name>Zn(2+)</name>
        <dbReference type="ChEBI" id="CHEBI:29105"/>
    </ligand>
</feature>
<organism evidence="7 8">
    <name type="scientific">Congregibacter variabilis</name>
    <dbReference type="NCBI Taxonomy" id="3081200"/>
    <lineage>
        <taxon>Bacteria</taxon>
        <taxon>Pseudomonadati</taxon>
        <taxon>Pseudomonadota</taxon>
        <taxon>Gammaproteobacteria</taxon>
        <taxon>Cellvibrionales</taxon>
        <taxon>Halieaceae</taxon>
        <taxon>Congregibacter</taxon>
    </lineage>
</organism>
<gene>
    <name evidence="6" type="primary">dabA</name>
    <name evidence="7" type="ORF">R0135_04785</name>
</gene>
<evidence type="ECO:0000256" key="2">
    <source>
        <dbReference type="ARBA" id="ARBA00022475"/>
    </source>
</evidence>
<evidence type="ECO:0000256" key="6">
    <source>
        <dbReference type="HAMAP-Rule" id="MF_01871"/>
    </source>
</evidence>
<keyword evidence="5 6" id="KW-0472">Membrane</keyword>
<comment type="subunit">
    <text evidence="6">Forms a complex with DabB.</text>
</comment>
<proteinExistence type="inferred from homology"/>
<dbReference type="PANTHER" id="PTHR38344:SF1">
    <property type="entry name" value="INORGANIC CARBON TRANSPORTER SUBUNIT DABA-RELATED"/>
    <property type="match status" value="1"/>
</dbReference>
<dbReference type="EMBL" id="CP136864">
    <property type="protein sequence ID" value="WOJ94480.1"/>
    <property type="molecule type" value="Genomic_DNA"/>
</dbReference>
<dbReference type="InterPro" id="IPR018752">
    <property type="entry name" value="DabA"/>
</dbReference>
<comment type="function">
    <text evidence="6">Part of an energy-coupled inorganic carbon pump.</text>
</comment>
<keyword evidence="4 6" id="KW-0862">Zinc</keyword>
<feature type="binding site" evidence="6">
    <location>
        <position position="531"/>
    </location>
    <ligand>
        <name>Zn(2+)</name>
        <dbReference type="ChEBI" id="CHEBI:29105"/>
    </ligand>
</feature>
<evidence type="ECO:0000256" key="1">
    <source>
        <dbReference type="ARBA" id="ARBA00022448"/>
    </source>
</evidence>
<dbReference type="HAMAP" id="MF_01871">
    <property type="entry name" value="DabA"/>
    <property type="match status" value="1"/>
</dbReference>
<keyword evidence="8" id="KW-1185">Reference proteome</keyword>